<organism evidence="21 23">
    <name type="scientific">Phoenix dactylifera</name>
    <name type="common">Date palm</name>
    <dbReference type="NCBI Taxonomy" id="42345"/>
    <lineage>
        <taxon>Eukaryota</taxon>
        <taxon>Viridiplantae</taxon>
        <taxon>Streptophyta</taxon>
        <taxon>Embryophyta</taxon>
        <taxon>Tracheophyta</taxon>
        <taxon>Spermatophyta</taxon>
        <taxon>Magnoliopsida</taxon>
        <taxon>Liliopsida</taxon>
        <taxon>Arecaceae</taxon>
        <taxon>Coryphoideae</taxon>
        <taxon>Phoeniceae</taxon>
        <taxon>Phoenix</taxon>
    </lineage>
</organism>
<reference evidence="21" key="1">
    <citation type="journal article" date="2019" name="Nat. Commun.">
        <title>Genome-wide association mapping of date palm fruit traits.</title>
        <authorList>
            <person name="Hazzouri K.M."/>
            <person name="Gros-Balthazard M."/>
            <person name="Flowers J.M."/>
            <person name="Copetti D."/>
            <person name="Lemansour A."/>
            <person name="Lebrun M."/>
            <person name="Masmoudi K."/>
            <person name="Ferrand S."/>
            <person name="Dhar M.I."/>
            <person name="Fresquez Z.A."/>
            <person name="Rosas U."/>
            <person name="Zhang J."/>
            <person name="Talag J."/>
            <person name="Lee S."/>
            <person name="Kudrna D."/>
            <person name="Powell R.F."/>
            <person name="Leitch I.J."/>
            <person name="Krueger R.R."/>
            <person name="Wing R.A."/>
            <person name="Amiri K.M.A."/>
            <person name="Purugganan M.D."/>
        </authorList>
    </citation>
    <scope>NUCLEOTIDE SEQUENCE [LARGE SCALE GENOMIC DNA]</scope>
    <source>
        <strain evidence="21">cv. Khalas</strain>
    </source>
</reference>
<evidence type="ECO:0000313" key="23">
    <source>
        <dbReference type="RefSeq" id="XP_038986181.1"/>
    </source>
</evidence>
<keyword evidence="8" id="KW-0007">Acetylation</keyword>
<keyword evidence="10" id="KW-0496">Mitochondrion</keyword>
<dbReference type="SUPFAM" id="SSF54637">
    <property type="entry name" value="Thioesterase/thiol ester dehydrase-isomerase"/>
    <property type="match status" value="1"/>
</dbReference>
<dbReference type="GO" id="GO:0005819">
    <property type="term" value="C:spindle"/>
    <property type="evidence" value="ECO:0007669"/>
    <property type="project" value="UniProtKB-SubCell"/>
</dbReference>
<evidence type="ECO:0000256" key="14">
    <source>
        <dbReference type="ARBA" id="ARBA00058205"/>
    </source>
</evidence>
<dbReference type="AlphaFoldDB" id="A0A8B9AHI5"/>
<dbReference type="CDD" id="cd03443">
    <property type="entry name" value="PaaI_thioesterase"/>
    <property type="match status" value="1"/>
</dbReference>
<proteinExistence type="inferred from homology"/>
<keyword evidence="9" id="KW-0443">Lipid metabolism</keyword>
<evidence type="ECO:0000256" key="11">
    <source>
        <dbReference type="ARBA" id="ARBA00023212"/>
    </source>
</evidence>
<evidence type="ECO:0000256" key="4">
    <source>
        <dbReference type="ARBA" id="ARBA00004514"/>
    </source>
</evidence>
<evidence type="ECO:0000256" key="3">
    <source>
        <dbReference type="ARBA" id="ARBA00004186"/>
    </source>
</evidence>
<dbReference type="GeneID" id="103715755"/>
<evidence type="ECO:0000256" key="8">
    <source>
        <dbReference type="ARBA" id="ARBA00022990"/>
    </source>
</evidence>
<evidence type="ECO:0000256" key="12">
    <source>
        <dbReference type="ARBA" id="ARBA00023242"/>
    </source>
</evidence>
<evidence type="ECO:0000256" key="19">
    <source>
        <dbReference type="SAM" id="MobiDB-lite"/>
    </source>
</evidence>
<dbReference type="PANTHER" id="PTHR21660">
    <property type="entry name" value="THIOESTERASE SUPERFAMILY MEMBER-RELATED"/>
    <property type="match status" value="1"/>
</dbReference>
<evidence type="ECO:0000256" key="7">
    <source>
        <dbReference type="ARBA" id="ARBA00022801"/>
    </source>
</evidence>
<protein>
    <recommendedName>
        <fullName evidence="16">Acyl-coenzyme A thioesterase 13</fullName>
    </recommendedName>
    <alternativeName>
        <fullName evidence="17">Hotdog-fold thioesterase superfamily member 2</fullName>
    </alternativeName>
    <alternativeName>
        <fullName evidence="18">Thioesterase superfamily member 2</fullName>
    </alternativeName>
</protein>
<keyword evidence="6" id="KW-0963">Cytoplasm</keyword>
<dbReference type="PANTHER" id="PTHR21660:SF1">
    <property type="entry name" value="ACYL-COENZYME A THIOESTERASE 13"/>
    <property type="match status" value="1"/>
</dbReference>
<comment type="subcellular location">
    <subcellularLocation>
        <location evidence="3">Cytoplasm</location>
        <location evidence="3">Cytoskeleton</location>
        <location evidence="3">Spindle</location>
    </subcellularLocation>
    <subcellularLocation>
        <location evidence="4">Cytoplasm</location>
        <location evidence="4">Cytosol</location>
    </subcellularLocation>
    <subcellularLocation>
        <location evidence="2">Mitochondrion</location>
    </subcellularLocation>
    <subcellularLocation>
        <location evidence="1">Nucleus</location>
    </subcellularLocation>
</comment>
<keyword evidence="21" id="KW-1185">Reference proteome</keyword>
<dbReference type="Gene3D" id="3.10.129.10">
    <property type="entry name" value="Hotdog Thioesterase"/>
    <property type="match status" value="1"/>
</dbReference>
<name>A0A8B9AHI5_PHODC</name>
<feature type="region of interest" description="Disordered" evidence="19">
    <location>
        <begin position="187"/>
        <end position="213"/>
    </location>
</feature>
<feature type="compositionally biased region" description="Basic residues" evidence="19">
    <location>
        <begin position="194"/>
        <end position="205"/>
    </location>
</feature>
<dbReference type="RefSeq" id="XP_038986180.1">
    <property type="nucleotide sequence ID" value="XM_039130252.1"/>
</dbReference>
<evidence type="ECO:0000256" key="16">
    <source>
        <dbReference type="ARBA" id="ARBA00067273"/>
    </source>
</evidence>
<dbReference type="InterPro" id="IPR029069">
    <property type="entry name" value="HotDog_dom_sf"/>
</dbReference>
<evidence type="ECO:0000256" key="13">
    <source>
        <dbReference type="ARBA" id="ARBA00052976"/>
    </source>
</evidence>
<evidence type="ECO:0000256" key="5">
    <source>
        <dbReference type="ARBA" id="ARBA00008324"/>
    </source>
</evidence>
<keyword evidence="7" id="KW-0378">Hydrolase</keyword>
<gene>
    <name evidence="22 23" type="primary">LOC103715755</name>
</gene>
<evidence type="ECO:0000256" key="15">
    <source>
        <dbReference type="ARBA" id="ARBA00064709"/>
    </source>
</evidence>
<dbReference type="Proteomes" id="UP000228380">
    <property type="component" value="Chromosome 9"/>
</dbReference>
<keyword evidence="12" id="KW-0539">Nucleus</keyword>
<dbReference type="GO" id="GO:0005634">
    <property type="term" value="C:nucleus"/>
    <property type="evidence" value="ECO:0007669"/>
    <property type="project" value="UniProtKB-SubCell"/>
</dbReference>
<evidence type="ECO:0000256" key="6">
    <source>
        <dbReference type="ARBA" id="ARBA00022490"/>
    </source>
</evidence>
<reference evidence="22 23" key="2">
    <citation type="submission" date="2025-04" db="UniProtKB">
        <authorList>
            <consortium name="RefSeq"/>
        </authorList>
    </citation>
    <scope>IDENTIFICATION</scope>
    <source>
        <tissue evidence="22 23">Young leaves</tissue>
    </source>
</reference>
<evidence type="ECO:0000313" key="21">
    <source>
        <dbReference type="Proteomes" id="UP000228380"/>
    </source>
</evidence>
<keyword evidence="11" id="KW-0206">Cytoskeleton</keyword>
<dbReference type="OrthoDB" id="46529at2759"/>
<feature type="domain" description="Thioesterase" evidence="20">
    <location>
        <begin position="74"/>
        <end position="144"/>
    </location>
</feature>
<evidence type="ECO:0000256" key="18">
    <source>
        <dbReference type="ARBA" id="ARBA00083956"/>
    </source>
</evidence>
<dbReference type="GO" id="GO:0047617">
    <property type="term" value="F:fatty acyl-CoA hydrolase activity"/>
    <property type="evidence" value="ECO:0007669"/>
    <property type="project" value="InterPro"/>
</dbReference>
<dbReference type="InterPro" id="IPR039298">
    <property type="entry name" value="ACOT13"/>
</dbReference>
<comment type="subunit">
    <text evidence="15">Homotetramer. Interacts with PCTP.</text>
</comment>
<evidence type="ECO:0000256" key="10">
    <source>
        <dbReference type="ARBA" id="ARBA00023128"/>
    </source>
</evidence>
<comment type="catalytic activity">
    <reaction evidence="13">
        <text>a fatty acyl-CoA + H2O = a fatty acid + CoA + H(+)</text>
        <dbReference type="Rhea" id="RHEA:16781"/>
        <dbReference type="ChEBI" id="CHEBI:15377"/>
        <dbReference type="ChEBI" id="CHEBI:15378"/>
        <dbReference type="ChEBI" id="CHEBI:28868"/>
        <dbReference type="ChEBI" id="CHEBI:57287"/>
        <dbReference type="ChEBI" id="CHEBI:77636"/>
    </reaction>
    <physiologicalReaction direction="left-to-right" evidence="13">
        <dbReference type="Rhea" id="RHEA:16782"/>
    </physiologicalReaction>
</comment>
<dbReference type="InterPro" id="IPR006683">
    <property type="entry name" value="Thioestr_dom"/>
</dbReference>
<evidence type="ECO:0000256" key="9">
    <source>
        <dbReference type="ARBA" id="ARBA00023098"/>
    </source>
</evidence>
<evidence type="ECO:0000259" key="20">
    <source>
        <dbReference type="Pfam" id="PF03061"/>
    </source>
</evidence>
<sequence length="213" mass="23734">MGMEERERAARDWLEGIIAKGQSQDAGGEAVWKGGFFDALSLSGLRISRAQAGRALCSFRVPAHLTDGEGNWQAGAIGTVMDDVGAAAIMTTEGLIKVSVQFDISYFSPVRANEEVEIDARIVEHKGARRLTAVVVEIRKKGNGQMVAVGRQWMTSDATCVSRFCTILGEQMDKYFKKLIKIQVQERRNERENRKQRRKEKKRSKKTEGSIQG</sequence>
<dbReference type="GO" id="GO:0005739">
    <property type="term" value="C:mitochondrion"/>
    <property type="evidence" value="ECO:0007669"/>
    <property type="project" value="UniProtKB-SubCell"/>
</dbReference>
<dbReference type="FunFam" id="3.10.129.10:FF:000021">
    <property type="entry name" value="Acyl-coenzyme A thioesterase 13"/>
    <property type="match status" value="1"/>
</dbReference>
<evidence type="ECO:0000256" key="1">
    <source>
        <dbReference type="ARBA" id="ARBA00004123"/>
    </source>
</evidence>
<accession>A0A8B9AHI5</accession>
<dbReference type="Pfam" id="PF03061">
    <property type="entry name" value="4HBT"/>
    <property type="match status" value="1"/>
</dbReference>
<dbReference type="GO" id="GO:0005829">
    <property type="term" value="C:cytosol"/>
    <property type="evidence" value="ECO:0007669"/>
    <property type="project" value="UniProtKB-SubCell"/>
</dbReference>
<evidence type="ECO:0000313" key="22">
    <source>
        <dbReference type="RefSeq" id="XP_038986180.1"/>
    </source>
</evidence>
<comment type="similarity">
    <text evidence="5">Belongs to the thioesterase PaaI family.</text>
</comment>
<evidence type="ECO:0000256" key="17">
    <source>
        <dbReference type="ARBA" id="ARBA00081533"/>
    </source>
</evidence>
<dbReference type="GO" id="GO:0006629">
    <property type="term" value="P:lipid metabolic process"/>
    <property type="evidence" value="ECO:0007669"/>
    <property type="project" value="UniProtKB-KW"/>
</dbReference>
<dbReference type="KEGG" id="pda:103715755"/>
<evidence type="ECO:0000256" key="2">
    <source>
        <dbReference type="ARBA" id="ARBA00004173"/>
    </source>
</evidence>
<dbReference type="RefSeq" id="XP_038986181.1">
    <property type="nucleotide sequence ID" value="XM_039130253.1"/>
</dbReference>
<comment type="function">
    <text evidence="14">Catalyzes the hydrolysis of acyl-CoAs into free fatty acids and coenzyme A (CoASH), regulating their respective intracellular levels. Has acyl-CoA thioesterase activity towards medium (C12) and long-chain (C18) fatty acyl-CoA substrates. Can also hydrolyze 3-hydroxyphenylacetyl-CoA and 3,4-dihydroxyphenylacetyl-CoA (in vitro). May play a role in controlling adaptive thermogenesis.</text>
</comment>